<evidence type="ECO:0000256" key="16">
    <source>
        <dbReference type="SAM" id="Phobius"/>
    </source>
</evidence>
<dbReference type="InterPro" id="IPR002884">
    <property type="entry name" value="P_dom"/>
</dbReference>
<keyword evidence="10 16" id="KW-0472">Membrane</keyword>
<dbReference type="Gene3D" id="2.60.120.260">
    <property type="entry name" value="Galactose-binding domain-like"/>
    <property type="match status" value="1"/>
</dbReference>
<feature type="region of interest" description="Disordered" evidence="15">
    <location>
        <begin position="119"/>
        <end position="141"/>
    </location>
</feature>
<evidence type="ECO:0000256" key="5">
    <source>
        <dbReference type="ARBA" id="ARBA00022729"/>
    </source>
</evidence>
<dbReference type="FunFam" id="2.60.120.260:FF:000026">
    <property type="entry name" value="proprotein convertase subtilisin/kexin type 7"/>
    <property type="match status" value="1"/>
</dbReference>
<dbReference type="InterPro" id="IPR022398">
    <property type="entry name" value="Peptidase_S8_His-AS"/>
</dbReference>
<evidence type="ECO:0000256" key="12">
    <source>
        <dbReference type="ARBA" id="ARBA00023180"/>
    </source>
</evidence>
<dbReference type="GO" id="GO:0000139">
    <property type="term" value="C:Golgi membrane"/>
    <property type="evidence" value="ECO:0007669"/>
    <property type="project" value="TreeGrafter"/>
</dbReference>
<dbReference type="PROSITE" id="PS00137">
    <property type="entry name" value="SUBTILASE_HIS"/>
    <property type="match status" value="1"/>
</dbReference>
<keyword evidence="21" id="KW-1185">Reference proteome</keyword>
<dbReference type="InterPro" id="IPR023828">
    <property type="entry name" value="Peptidase_S8_Ser-AS"/>
</dbReference>
<dbReference type="SUPFAM" id="SSF49785">
    <property type="entry name" value="Galactose-binding domain-like"/>
    <property type="match status" value="1"/>
</dbReference>
<dbReference type="InterPro" id="IPR023827">
    <property type="entry name" value="Peptidase_S8_Asp-AS"/>
</dbReference>
<dbReference type="Pfam" id="PF01483">
    <property type="entry name" value="P_proprotein"/>
    <property type="match status" value="1"/>
</dbReference>
<feature type="compositionally biased region" description="Polar residues" evidence="15">
    <location>
        <begin position="648"/>
        <end position="658"/>
    </location>
</feature>
<dbReference type="Pfam" id="PF00082">
    <property type="entry name" value="Peptidase_S8"/>
    <property type="match status" value="1"/>
</dbReference>
<dbReference type="PANTHER" id="PTHR42884:SF14">
    <property type="entry name" value="NEUROENDOCRINE CONVERTASE 1"/>
    <property type="match status" value="1"/>
</dbReference>
<keyword evidence="11" id="KW-0865">Zymogen</keyword>
<evidence type="ECO:0000256" key="14">
    <source>
        <dbReference type="PROSITE-ProRule" id="PRU01240"/>
    </source>
</evidence>
<dbReference type="CDD" id="cd04059">
    <property type="entry name" value="Peptidases_S8_Protein_convertases_Kexins_Furin-like"/>
    <property type="match status" value="1"/>
</dbReference>
<dbReference type="InterPro" id="IPR034182">
    <property type="entry name" value="Kexin/furin"/>
</dbReference>
<keyword evidence="3 14" id="KW-0645">Protease</keyword>
<dbReference type="PROSITE" id="PS00138">
    <property type="entry name" value="SUBTILASE_SER"/>
    <property type="match status" value="1"/>
</dbReference>
<evidence type="ECO:0000259" key="18">
    <source>
        <dbReference type="PROSITE" id="PS51829"/>
    </source>
</evidence>
<dbReference type="OrthoDB" id="300641at2759"/>
<dbReference type="PANTHER" id="PTHR42884">
    <property type="entry name" value="PROPROTEIN CONVERTASE SUBTILISIN/KEXIN-RELATED"/>
    <property type="match status" value="1"/>
</dbReference>
<evidence type="ECO:0000256" key="8">
    <source>
        <dbReference type="ARBA" id="ARBA00022837"/>
    </source>
</evidence>
<dbReference type="GO" id="GO:0004252">
    <property type="term" value="F:serine-type endopeptidase activity"/>
    <property type="evidence" value="ECO:0007669"/>
    <property type="project" value="UniProtKB-UniRule"/>
</dbReference>
<sequence>MATTVRLAWCLGIIAISILQPCACQYFPVLDHDKYMYHAIRLSPSSASDANTPDERAANVATHAGCQLLGRIGSLHDHYLLASPKRDLMKRHNHMDVAEVIGAHDHVIWTQQQIPTKRLYKRSGPPTHTNNTISTGSGSGGTVDQASAAKLYFESVTSRLQIKDPGLQHQWHLFNPNQLHNDINVTGVWEQGISGNGTVVCVLDDGVDYEHDDLKDNFNVAGSYDFNDNNPMPRPRLHDDRHGSRIAGEIAAARNNMCGIGVAYNAQISGVRILSADITEAQEAAAVNYAMDVNEIYSCSWGPSDDGRTVDGPGLMVQEAYRTAIEKGRRGLGVIYVFASGNGGGAHDTCNFDGYANSPYSITVAAIDRTNGHPTYSEACTAVLASMYSSGAGSYIFTTDKGNGNCAGNHGGTSAAAPIVSGILALVLEVRPDLSWRDVQHLVVNAAVPFNSSSQPDWEPTYHPERQFSIKFGFGRLDAYKIVQIAKTWKNVAPNTILTTNVSWVDRAIPQDADGISNIIEIGNDAIQKAGLTRIEHVQVVVTISHSRRGDIEVKLTSPNKIESLLAERRSGDMSGDGFQNWTFMTVKHWDEPPLGQWKLTVIDRVNPSKSGTWHSWYLKVWGESNGSTVIPPQPSTTSTATLASPSRGPSSTPNTISVPPSSGVSFAKWIIAGAVVVVLAGMAVVVLGVYKYGRKFFPSSRKRGKGTSASDSYEFKILDDDDEELDNVFGEYHDDAVEEDGGGGDGRLGKTDVSKEGFAGVKLVP</sequence>
<evidence type="ECO:0000256" key="2">
    <source>
        <dbReference type="ARBA" id="ARBA00005325"/>
    </source>
</evidence>
<dbReference type="InterPro" id="IPR015500">
    <property type="entry name" value="Peptidase_S8_subtilisin-rel"/>
</dbReference>
<dbReference type="FunFam" id="3.40.50.200:FF:000005">
    <property type="entry name" value="Proprotein convertase subtilisin/kexin type 7"/>
    <property type="match status" value="1"/>
</dbReference>
<evidence type="ECO:0000313" key="20">
    <source>
        <dbReference type="EMBL" id="TPX50720.1"/>
    </source>
</evidence>
<dbReference type="PRINTS" id="PR00723">
    <property type="entry name" value="SUBTILISIN"/>
</dbReference>
<evidence type="ECO:0000256" key="9">
    <source>
        <dbReference type="ARBA" id="ARBA00022989"/>
    </source>
</evidence>
<dbReference type="InterPro" id="IPR008979">
    <property type="entry name" value="Galactose-bd-like_sf"/>
</dbReference>
<dbReference type="PROSITE" id="PS51892">
    <property type="entry name" value="SUBTILASE"/>
    <property type="match status" value="1"/>
</dbReference>
<evidence type="ECO:0000313" key="19">
    <source>
        <dbReference type="EMBL" id="TPX40975.1"/>
    </source>
</evidence>
<organism evidence="19 22">
    <name type="scientific">Synchytrium endobioticum</name>
    <dbReference type="NCBI Taxonomy" id="286115"/>
    <lineage>
        <taxon>Eukaryota</taxon>
        <taxon>Fungi</taxon>
        <taxon>Fungi incertae sedis</taxon>
        <taxon>Chytridiomycota</taxon>
        <taxon>Chytridiomycota incertae sedis</taxon>
        <taxon>Chytridiomycetes</taxon>
        <taxon>Synchytriales</taxon>
        <taxon>Synchytriaceae</taxon>
        <taxon>Synchytrium</taxon>
    </lineage>
</organism>
<evidence type="ECO:0000256" key="17">
    <source>
        <dbReference type="SAM" id="SignalP"/>
    </source>
</evidence>
<evidence type="ECO:0000256" key="11">
    <source>
        <dbReference type="ARBA" id="ARBA00023145"/>
    </source>
</evidence>
<accession>A0A507CPB2</accession>
<name>A0A507CPB2_9FUNG</name>
<dbReference type="InterPro" id="IPR000209">
    <property type="entry name" value="Peptidase_S8/S53_dom"/>
</dbReference>
<evidence type="ECO:0000256" key="6">
    <source>
        <dbReference type="ARBA" id="ARBA00022801"/>
    </source>
</evidence>
<dbReference type="GO" id="GO:0007323">
    <property type="term" value="P:peptide pheromone maturation"/>
    <property type="evidence" value="ECO:0007669"/>
    <property type="project" value="UniProtKB-ARBA"/>
</dbReference>
<dbReference type="Gene3D" id="3.40.50.200">
    <property type="entry name" value="Peptidase S8/S53 domain"/>
    <property type="match status" value="1"/>
</dbReference>
<dbReference type="InterPro" id="IPR038466">
    <property type="entry name" value="S8_pro-domain_sf"/>
</dbReference>
<dbReference type="PROSITE" id="PS00136">
    <property type="entry name" value="SUBTILASE_ASP"/>
    <property type="match status" value="1"/>
</dbReference>
<feature type="domain" description="P/Homo B" evidence="18">
    <location>
        <begin position="492"/>
        <end position="627"/>
    </location>
</feature>
<comment type="similarity">
    <text evidence="2">Belongs to the peptidase S8 family. Furin subfamily.</text>
</comment>
<feature type="compositionally biased region" description="Low complexity" evidence="15">
    <location>
        <begin position="636"/>
        <end position="647"/>
    </location>
</feature>
<feature type="region of interest" description="Disordered" evidence="15">
    <location>
        <begin position="629"/>
        <end position="658"/>
    </location>
</feature>
<keyword evidence="4 16" id="KW-0812">Transmembrane</keyword>
<keyword evidence="12" id="KW-0325">Glycoprotein</keyword>
<reference evidence="21 22" key="1">
    <citation type="journal article" date="2019" name="Sci. Rep.">
        <title>Comparative genomics of chytrid fungi reveal insights into the obligate biotrophic and pathogenic lifestyle of Synchytrium endobioticum.</title>
        <authorList>
            <person name="van de Vossenberg B.T.L.H."/>
            <person name="Warris S."/>
            <person name="Nguyen H.D.T."/>
            <person name="van Gent-Pelzer M.P.E."/>
            <person name="Joly D.L."/>
            <person name="van de Geest H.C."/>
            <person name="Bonants P.J.M."/>
            <person name="Smith D.S."/>
            <person name="Levesque C.A."/>
            <person name="van der Lee T.A.J."/>
        </authorList>
    </citation>
    <scope>NUCLEOTIDE SEQUENCE [LARGE SCALE GENOMIC DNA]</scope>
    <source>
        <strain evidence="19 22">LEV6574</strain>
        <strain evidence="20 21">MB42</strain>
    </source>
</reference>
<evidence type="ECO:0000256" key="13">
    <source>
        <dbReference type="PIRSR" id="PIRSR615500-1"/>
    </source>
</evidence>
<comment type="caution">
    <text evidence="19">The sequence shown here is derived from an EMBL/GenBank/DDBJ whole genome shotgun (WGS) entry which is preliminary data.</text>
</comment>
<feature type="transmembrane region" description="Helical" evidence="16">
    <location>
        <begin position="670"/>
        <end position="694"/>
    </location>
</feature>
<feature type="signal peptide" evidence="17">
    <location>
        <begin position="1"/>
        <end position="24"/>
    </location>
</feature>
<dbReference type="STRING" id="286115.A0A507CPB2"/>
<evidence type="ECO:0000256" key="4">
    <source>
        <dbReference type="ARBA" id="ARBA00022692"/>
    </source>
</evidence>
<dbReference type="EMBL" id="QEAN01000063">
    <property type="protein sequence ID" value="TPX50720.1"/>
    <property type="molecule type" value="Genomic_DNA"/>
</dbReference>
<keyword evidence="9 16" id="KW-1133">Transmembrane helix</keyword>
<keyword evidence="5 17" id="KW-0732">Signal</keyword>
<dbReference type="GO" id="GO:0005802">
    <property type="term" value="C:trans-Golgi network"/>
    <property type="evidence" value="ECO:0007669"/>
    <property type="project" value="TreeGrafter"/>
</dbReference>
<dbReference type="Proteomes" id="UP000320475">
    <property type="component" value="Unassembled WGS sequence"/>
</dbReference>
<comment type="subcellular location">
    <subcellularLocation>
        <location evidence="1">Membrane</location>
    </subcellularLocation>
</comment>
<dbReference type="InterPro" id="IPR032815">
    <property type="entry name" value="S8_pro-domain"/>
</dbReference>
<keyword evidence="6 14" id="KW-0378">Hydrolase</keyword>
<dbReference type="InterPro" id="IPR036852">
    <property type="entry name" value="Peptidase_S8/S53_dom_sf"/>
</dbReference>
<feature type="active site" description="Charge relay system" evidence="13 14">
    <location>
        <position position="414"/>
    </location>
</feature>
<keyword evidence="8" id="KW-0106">Calcium</keyword>
<feature type="active site" description="Charge relay system" evidence="13 14">
    <location>
        <position position="204"/>
    </location>
</feature>
<evidence type="ECO:0000256" key="1">
    <source>
        <dbReference type="ARBA" id="ARBA00004370"/>
    </source>
</evidence>
<evidence type="ECO:0000256" key="10">
    <source>
        <dbReference type="ARBA" id="ARBA00023136"/>
    </source>
</evidence>
<proteinExistence type="inferred from homology"/>
<evidence type="ECO:0000256" key="7">
    <source>
        <dbReference type="ARBA" id="ARBA00022825"/>
    </source>
</evidence>
<dbReference type="PROSITE" id="PS51829">
    <property type="entry name" value="P_HOMO_B"/>
    <property type="match status" value="1"/>
</dbReference>
<evidence type="ECO:0000313" key="22">
    <source>
        <dbReference type="Proteomes" id="UP000320475"/>
    </source>
</evidence>
<evidence type="ECO:0000256" key="15">
    <source>
        <dbReference type="SAM" id="MobiDB-lite"/>
    </source>
</evidence>
<dbReference type="Pfam" id="PF16470">
    <property type="entry name" value="S8_pro-domain"/>
    <property type="match status" value="1"/>
</dbReference>
<feature type="chain" id="PRO_5033463823" description="P/Homo B domain-containing protein" evidence="17">
    <location>
        <begin position="25"/>
        <end position="766"/>
    </location>
</feature>
<dbReference type="GO" id="GO:0016485">
    <property type="term" value="P:protein processing"/>
    <property type="evidence" value="ECO:0007669"/>
    <property type="project" value="TreeGrafter"/>
</dbReference>
<feature type="active site" description="Charge relay system" evidence="13 14">
    <location>
        <position position="242"/>
    </location>
</feature>
<dbReference type="SUPFAM" id="SSF54897">
    <property type="entry name" value="Protease propeptides/inhibitors"/>
    <property type="match status" value="1"/>
</dbReference>
<dbReference type="VEuPathDB" id="FungiDB:SeMB42_g02149"/>
<gene>
    <name evidence="19" type="ORF">SeLEV6574_g06309</name>
    <name evidence="20" type="ORF">SeMB42_g02149</name>
</gene>
<evidence type="ECO:0000313" key="21">
    <source>
        <dbReference type="Proteomes" id="UP000317494"/>
    </source>
</evidence>
<dbReference type="EMBL" id="QEAM01000348">
    <property type="protein sequence ID" value="TPX40975.1"/>
    <property type="molecule type" value="Genomic_DNA"/>
</dbReference>
<protein>
    <recommendedName>
        <fullName evidence="18">P/Homo B domain-containing protein</fullName>
    </recommendedName>
</protein>
<keyword evidence="7 14" id="KW-0720">Serine protease</keyword>
<evidence type="ECO:0000256" key="3">
    <source>
        <dbReference type="ARBA" id="ARBA00022670"/>
    </source>
</evidence>
<dbReference type="Proteomes" id="UP000317494">
    <property type="component" value="Unassembled WGS sequence"/>
</dbReference>
<dbReference type="AlphaFoldDB" id="A0A507CPB2"/>
<dbReference type="SUPFAM" id="SSF52743">
    <property type="entry name" value="Subtilisin-like"/>
    <property type="match status" value="1"/>
</dbReference>
<dbReference type="Gene3D" id="3.30.70.850">
    <property type="entry name" value="Peptidase S8, pro-domain"/>
    <property type="match status" value="1"/>
</dbReference>